<comment type="caution">
    <text evidence="3">The sequence shown here is derived from an EMBL/GenBank/DDBJ whole genome shotgun (WGS) entry which is preliminary data.</text>
</comment>
<keyword evidence="2" id="KW-0472">Membrane</keyword>
<reference evidence="3 4" key="1">
    <citation type="submission" date="2020-02" db="EMBL/GenBank/DDBJ databases">
        <title>Sequencing the genomes of 1000 actinobacteria strains.</title>
        <authorList>
            <person name="Klenk H.-P."/>
        </authorList>
    </citation>
    <scope>NUCLEOTIDE SEQUENCE [LARGE SCALE GENOMIC DNA]</scope>
    <source>
        <strain evidence="3 4">DSM 27960</strain>
    </source>
</reference>
<proteinExistence type="predicted"/>
<feature type="region of interest" description="Disordered" evidence="1">
    <location>
        <begin position="247"/>
        <end position="266"/>
    </location>
</feature>
<accession>A0A7X5R1M0</accession>
<evidence type="ECO:0000313" key="4">
    <source>
        <dbReference type="Proteomes" id="UP000541033"/>
    </source>
</evidence>
<feature type="transmembrane region" description="Helical" evidence="2">
    <location>
        <begin position="39"/>
        <end position="62"/>
    </location>
</feature>
<feature type="compositionally biased region" description="Low complexity" evidence="1">
    <location>
        <begin position="1"/>
        <end position="13"/>
    </location>
</feature>
<keyword evidence="2" id="KW-0812">Transmembrane</keyword>
<keyword evidence="2" id="KW-1133">Transmembrane helix</keyword>
<gene>
    <name evidence="3" type="ORF">FHX76_001774</name>
</gene>
<evidence type="ECO:0000256" key="1">
    <source>
        <dbReference type="SAM" id="MobiDB-lite"/>
    </source>
</evidence>
<feature type="transmembrane region" description="Helical" evidence="2">
    <location>
        <begin position="113"/>
        <end position="135"/>
    </location>
</feature>
<dbReference type="AlphaFoldDB" id="A0A7X5R1M0"/>
<feature type="transmembrane region" description="Helical" evidence="2">
    <location>
        <begin position="141"/>
        <end position="163"/>
    </location>
</feature>
<name>A0A7X5R1M0_9MICO</name>
<protein>
    <submittedName>
        <fullName evidence="3">Uncharacterized protein</fullName>
    </submittedName>
</protein>
<evidence type="ECO:0000313" key="3">
    <source>
        <dbReference type="EMBL" id="NIH53906.1"/>
    </source>
</evidence>
<feature type="transmembrane region" description="Helical" evidence="2">
    <location>
        <begin position="74"/>
        <end position="93"/>
    </location>
</feature>
<evidence type="ECO:0000256" key="2">
    <source>
        <dbReference type="SAM" id="Phobius"/>
    </source>
</evidence>
<feature type="compositionally biased region" description="Low complexity" evidence="1">
    <location>
        <begin position="248"/>
        <end position="266"/>
    </location>
</feature>
<dbReference type="Proteomes" id="UP000541033">
    <property type="component" value="Unassembled WGS sequence"/>
</dbReference>
<dbReference type="EMBL" id="JAAMOX010000001">
    <property type="protein sequence ID" value="NIH53906.1"/>
    <property type="molecule type" value="Genomic_DNA"/>
</dbReference>
<sequence>MSAQYPYQGQPQAPVTPGATGHSPSAGPIAVGPFTLRELIVIVVGVFLFVNSFLPLMTAGYSGFSVSATVWSDGFITGIAIGVLPLAVAALLLMRRLAPATPLRLGSLSVDQFASVISVVLSVYYLKMIFSLAAASVDVGIGTILGLIFSLVALALTVFSYFIPVFKAEFTSRNEVVAHPIARPVQPLPARVVPQQQYAQPGAYAPNQTGPVGGYAQQAPADQNQTGAYNQATGQFAPAFGAQPDVQAAPSIPTAPAAPQHEAAPANATPAPAAQAFWIAVPEQRDVVDELTGAVLFAALPGGWILATEDRGDALVVRHEDGRTGILRNVAGVHRA</sequence>
<feature type="region of interest" description="Disordered" evidence="1">
    <location>
        <begin position="1"/>
        <end position="21"/>
    </location>
</feature>
<keyword evidence="4" id="KW-1185">Reference proteome</keyword>
<organism evidence="3 4">
    <name type="scientific">Lysinibacter cavernae</name>
    <dbReference type="NCBI Taxonomy" id="1640652"/>
    <lineage>
        <taxon>Bacteria</taxon>
        <taxon>Bacillati</taxon>
        <taxon>Actinomycetota</taxon>
        <taxon>Actinomycetes</taxon>
        <taxon>Micrococcales</taxon>
        <taxon>Microbacteriaceae</taxon>
        <taxon>Lysinibacter</taxon>
    </lineage>
</organism>
<dbReference type="RefSeq" id="WP_167149905.1">
    <property type="nucleotide sequence ID" value="NZ_JAAMOX010000001.1"/>
</dbReference>